<dbReference type="InterPro" id="IPR029045">
    <property type="entry name" value="ClpP/crotonase-like_dom_sf"/>
</dbReference>
<proteinExistence type="predicted"/>
<dbReference type="Pfam" id="PF03572">
    <property type="entry name" value="Peptidase_S41"/>
    <property type="match status" value="1"/>
</dbReference>
<feature type="signal peptide" evidence="1">
    <location>
        <begin position="1"/>
        <end position="21"/>
    </location>
</feature>
<gene>
    <name evidence="3" type="ORF">NX786_15910</name>
</gene>
<dbReference type="Pfam" id="PF11918">
    <property type="entry name" value="Peptidase_S41_N"/>
    <property type="match status" value="1"/>
</dbReference>
<dbReference type="RefSeq" id="WP_259449917.1">
    <property type="nucleotide sequence ID" value="NZ_CP119520.1"/>
</dbReference>
<evidence type="ECO:0000259" key="2">
    <source>
        <dbReference type="SMART" id="SM00245"/>
    </source>
</evidence>
<organism evidence="3 4">
    <name type="scientific">Telluria mixta</name>
    <dbReference type="NCBI Taxonomy" id="34071"/>
    <lineage>
        <taxon>Bacteria</taxon>
        <taxon>Pseudomonadati</taxon>
        <taxon>Pseudomonadota</taxon>
        <taxon>Betaproteobacteria</taxon>
        <taxon>Burkholderiales</taxon>
        <taxon>Oxalobacteraceae</taxon>
        <taxon>Telluria group</taxon>
        <taxon>Telluria</taxon>
    </lineage>
</organism>
<dbReference type="EMBL" id="JANUHC010000005">
    <property type="protein sequence ID" value="MCS0630821.1"/>
    <property type="molecule type" value="Genomic_DNA"/>
</dbReference>
<evidence type="ECO:0000313" key="3">
    <source>
        <dbReference type="EMBL" id="MCS0630821.1"/>
    </source>
</evidence>
<evidence type="ECO:0000256" key="1">
    <source>
        <dbReference type="SAM" id="SignalP"/>
    </source>
</evidence>
<name>A0ABT2C0B2_9BURK</name>
<dbReference type="SUPFAM" id="SSF52096">
    <property type="entry name" value="ClpP/crotonase"/>
    <property type="match status" value="1"/>
</dbReference>
<dbReference type="Gene3D" id="3.30.750.44">
    <property type="match status" value="1"/>
</dbReference>
<reference evidence="3" key="1">
    <citation type="submission" date="2022-08" db="EMBL/GenBank/DDBJ databases">
        <title>Reclassification of Massilia species as members of the genera Telluria, Duganella, Pseudoduganella, Mokoshia gen. nov. and Zemynaea gen. nov. using orthogonal and non-orthogonal genome-based approaches.</title>
        <authorList>
            <person name="Bowman J.P."/>
        </authorList>
    </citation>
    <scope>NUCLEOTIDE SEQUENCE</scope>
    <source>
        <strain evidence="3">LMG 11547</strain>
    </source>
</reference>
<dbReference type="InterPro" id="IPR005151">
    <property type="entry name" value="Tail-specific_protease"/>
</dbReference>
<dbReference type="Proteomes" id="UP001165263">
    <property type="component" value="Unassembled WGS sequence"/>
</dbReference>
<comment type="caution">
    <text evidence="3">The sequence shown here is derived from an EMBL/GenBank/DDBJ whole genome shotgun (WGS) entry which is preliminary data.</text>
</comment>
<dbReference type="CDD" id="cd07563">
    <property type="entry name" value="Peptidase_S41_IRBP"/>
    <property type="match status" value="1"/>
</dbReference>
<keyword evidence="4" id="KW-1185">Reference proteome</keyword>
<keyword evidence="1" id="KW-0732">Signal</keyword>
<evidence type="ECO:0000313" key="4">
    <source>
        <dbReference type="Proteomes" id="UP001165263"/>
    </source>
</evidence>
<dbReference type="PANTHER" id="PTHR11261:SF3">
    <property type="entry name" value="RETINOL-BINDING PROTEIN 3"/>
    <property type="match status" value="1"/>
</dbReference>
<protein>
    <submittedName>
        <fullName evidence="3">S41 family peptidase</fullName>
    </submittedName>
</protein>
<dbReference type="SMART" id="SM00245">
    <property type="entry name" value="TSPc"/>
    <property type="match status" value="1"/>
</dbReference>
<dbReference type="Gene3D" id="3.90.226.10">
    <property type="entry name" value="2-enoyl-CoA Hydratase, Chain A, domain 1"/>
    <property type="match status" value="1"/>
</dbReference>
<sequence>MKKKWILVSCLLLLTALGAHAVTPEPPPKVAVDSAMRVQAIDALVAKLNDHYVFPDRAKQVETVLRQRQREGKYDGITDGEQLAKQLTADLADVLHDKHLFVGFNPGLVQPDRVDGPPPKSLAEWERMAPPDVRQHVLASSLGVEKVDHLSPRIGYLDISGFPPPFLVGPRYAAAMDKLADTDGLIVDLRNNHGGTPDGVVLLVSYFVDARTRLNDIWDRDTGVTTQQWTIDQLDGKRYGGKKPVLILTGPGTMSAGEDFAYTMQALKRATLIGERTWGGAHPTRPFRLADHFFAAIPNARTISPITHTNWEGVGVVPDIAATPDKALAMAKDMLQRRLHGTN</sequence>
<feature type="chain" id="PRO_5047097126" evidence="1">
    <location>
        <begin position="22"/>
        <end position="343"/>
    </location>
</feature>
<dbReference type="PANTHER" id="PTHR11261">
    <property type="entry name" value="INTERPHOTORECEPTOR RETINOID-BINDING PROTEIN"/>
    <property type="match status" value="1"/>
</dbReference>
<accession>A0ABT2C0B2</accession>
<feature type="domain" description="Tail specific protease" evidence="2">
    <location>
        <begin position="121"/>
        <end position="323"/>
    </location>
</feature>